<feature type="transmembrane region" description="Helical" evidence="6">
    <location>
        <begin position="68"/>
        <end position="88"/>
    </location>
</feature>
<dbReference type="RefSeq" id="WP_141286213.1">
    <property type="nucleotide sequence ID" value="NZ_BAAAEW010000033.1"/>
</dbReference>
<evidence type="ECO:0000256" key="1">
    <source>
        <dbReference type="ARBA" id="ARBA00004651"/>
    </source>
</evidence>
<dbReference type="InterPro" id="IPR023380">
    <property type="entry name" value="DsbB-like_sf"/>
</dbReference>
<keyword evidence="2" id="KW-1003">Cell membrane</keyword>
<evidence type="ECO:0000256" key="3">
    <source>
        <dbReference type="ARBA" id="ARBA00022692"/>
    </source>
</evidence>
<organism evidence="7 8">
    <name type="scientific">Ideonella azotifigens</name>
    <dbReference type="NCBI Taxonomy" id="513160"/>
    <lineage>
        <taxon>Bacteria</taxon>
        <taxon>Pseudomonadati</taxon>
        <taxon>Pseudomonadota</taxon>
        <taxon>Betaproteobacteria</taxon>
        <taxon>Burkholderiales</taxon>
        <taxon>Sphaerotilaceae</taxon>
        <taxon>Ideonella</taxon>
    </lineage>
</organism>
<evidence type="ECO:0000256" key="6">
    <source>
        <dbReference type="SAM" id="Phobius"/>
    </source>
</evidence>
<evidence type="ECO:0000256" key="4">
    <source>
        <dbReference type="ARBA" id="ARBA00022989"/>
    </source>
</evidence>
<dbReference type="EMBL" id="BAAAEW010000033">
    <property type="protein sequence ID" value="GAA0762930.1"/>
    <property type="molecule type" value="Genomic_DNA"/>
</dbReference>
<keyword evidence="5 6" id="KW-0472">Membrane</keyword>
<name>A0ABN1KD52_9BURK</name>
<dbReference type="Pfam" id="PF02600">
    <property type="entry name" value="DsbB"/>
    <property type="match status" value="1"/>
</dbReference>
<dbReference type="PANTHER" id="PTHR36570">
    <property type="entry name" value="DISULFIDE BOND FORMATION PROTEIN B"/>
    <property type="match status" value="1"/>
</dbReference>
<reference evidence="7 8" key="1">
    <citation type="journal article" date="2019" name="Int. J. Syst. Evol. Microbiol.">
        <title>The Global Catalogue of Microorganisms (GCM) 10K type strain sequencing project: providing services to taxonomists for standard genome sequencing and annotation.</title>
        <authorList>
            <consortium name="The Broad Institute Genomics Platform"/>
            <consortium name="The Broad Institute Genome Sequencing Center for Infectious Disease"/>
            <person name="Wu L."/>
            <person name="Ma J."/>
        </authorList>
    </citation>
    <scope>NUCLEOTIDE SEQUENCE [LARGE SCALE GENOMIC DNA]</scope>
    <source>
        <strain evidence="7 8">JCM 15503</strain>
    </source>
</reference>
<feature type="transmembrane region" description="Helical" evidence="6">
    <location>
        <begin position="43"/>
        <end position="61"/>
    </location>
</feature>
<sequence length="158" mass="16878">MARGRQAASQWLVLVALLCFGAVGFALFAQYRLDMLPCPWCTLQRLIFLVIGVLALLAAAVRGLRKPLAGLGLLLSLAGVASALWQHFYAAASASCNLTLADKILDKLGLFELAPSVFAPMASCADAAVNLLGVPFAFWSLALFALCGLIWVQTLRRV</sequence>
<dbReference type="SUPFAM" id="SSF158442">
    <property type="entry name" value="DsbB-like"/>
    <property type="match status" value="1"/>
</dbReference>
<comment type="subcellular location">
    <subcellularLocation>
        <location evidence="1">Cell membrane</location>
        <topology evidence="1">Multi-pass membrane protein</topology>
    </subcellularLocation>
</comment>
<gene>
    <name evidence="7" type="ORF">GCM10009107_47900</name>
</gene>
<comment type="caution">
    <text evidence="7">The sequence shown here is derived from an EMBL/GenBank/DDBJ whole genome shotgun (WGS) entry which is preliminary data.</text>
</comment>
<dbReference type="PANTHER" id="PTHR36570:SF3">
    <property type="entry name" value="DISULFIDE BOND FORMATION PROTEIN B"/>
    <property type="match status" value="1"/>
</dbReference>
<keyword evidence="3 6" id="KW-0812">Transmembrane</keyword>
<keyword evidence="4 6" id="KW-1133">Transmembrane helix</keyword>
<evidence type="ECO:0000313" key="8">
    <source>
        <dbReference type="Proteomes" id="UP001500279"/>
    </source>
</evidence>
<dbReference type="Gene3D" id="1.20.1550.10">
    <property type="entry name" value="DsbB-like"/>
    <property type="match status" value="1"/>
</dbReference>
<dbReference type="InterPro" id="IPR050183">
    <property type="entry name" value="DsbB"/>
</dbReference>
<protein>
    <submittedName>
        <fullName evidence="7">Disulfide bond formation protein B</fullName>
    </submittedName>
</protein>
<evidence type="ECO:0000256" key="2">
    <source>
        <dbReference type="ARBA" id="ARBA00022475"/>
    </source>
</evidence>
<dbReference type="Proteomes" id="UP001500279">
    <property type="component" value="Unassembled WGS sequence"/>
</dbReference>
<dbReference type="InterPro" id="IPR003752">
    <property type="entry name" value="DiS_bond_form_DsbB/BdbC"/>
</dbReference>
<feature type="transmembrane region" description="Helical" evidence="6">
    <location>
        <begin position="12"/>
        <end position="31"/>
    </location>
</feature>
<evidence type="ECO:0000313" key="7">
    <source>
        <dbReference type="EMBL" id="GAA0762930.1"/>
    </source>
</evidence>
<keyword evidence="8" id="KW-1185">Reference proteome</keyword>
<feature type="transmembrane region" description="Helical" evidence="6">
    <location>
        <begin position="127"/>
        <end position="152"/>
    </location>
</feature>
<accession>A0ABN1KD52</accession>
<proteinExistence type="predicted"/>
<evidence type="ECO:0000256" key="5">
    <source>
        <dbReference type="ARBA" id="ARBA00023136"/>
    </source>
</evidence>